<dbReference type="Gene3D" id="3.30.70.100">
    <property type="match status" value="1"/>
</dbReference>
<accession>A0A1D7QAP5</accession>
<proteinExistence type="predicted"/>
<feature type="domain" description="HMA" evidence="1">
    <location>
        <begin position="1"/>
        <end position="68"/>
    </location>
</feature>
<dbReference type="CDD" id="cd00371">
    <property type="entry name" value="HMA"/>
    <property type="match status" value="1"/>
</dbReference>
<dbReference type="SUPFAM" id="SSF55008">
    <property type="entry name" value="HMA, heavy metal-associated domain"/>
    <property type="match status" value="1"/>
</dbReference>
<protein>
    <recommendedName>
        <fullName evidence="1">HMA domain-containing protein</fullName>
    </recommendedName>
</protein>
<evidence type="ECO:0000313" key="2">
    <source>
        <dbReference type="EMBL" id="AOM75743.1"/>
    </source>
</evidence>
<dbReference type="OrthoDB" id="677920at2"/>
<reference evidence="2 3" key="1">
    <citation type="submission" date="2016-08" db="EMBL/GenBank/DDBJ databases">
        <authorList>
            <person name="Seilhamer J.J."/>
        </authorList>
    </citation>
    <scope>NUCLEOTIDE SEQUENCE [LARGE SCALE GENOMIC DNA]</scope>
    <source>
        <strain evidence="2 3">DX4</strain>
    </source>
</reference>
<dbReference type="InterPro" id="IPR036163">
    <property type="entry name" value="HMA_dom_sf"/>
</dbReference>
<name>A0A1D7QAP5_9SPHI</name>
<dbReference type="Proteomes" id="UP000094313">
    <property type="component" value="Chromosome"/>
</dbReference>
<evidence type="ECO:0000259" key="1">
    <source>
        <dbReference type="PROSITE" id="PS50846"/>
    </source>
</evidence>
<sequence>METLKFKTNIKCSGCIATVTPHLNNLPEISKWEVDTVDPDKILTIEGSESLDAQVIKDTLSKAGYTAEKI</sequence>
<evidence type="ECO:0000313" key="3">
    <source>
        <dbReference type="Proteomes" id="UP000094313"/>
    </source>
</evidence>
<organism evidence="2 3">
    <name type="scientific">Pedobacter steynii</name>
    <dbReference type="NCBI Taxonomy" id="430522"/>
    <lineage>
        <taxon>Bacteria</taxon>
        <taxon>Pseudomonadati</taxon>
        <taxon>Bacteroidota</taxon>
        <taxon>Sphingobacteriia</taxon>
        <taxon>Sphingobacteriales</taxon>
        <taxon>Sphingobacteriaceae</taxon>
        <taxon>Pedobacter</taxon>
    </lineage>
</organism>
<keyword evidence="3" id="KW-1185">Reference proteome</keyword>
<dbReference type="EMBL" id="CP017141">
    <property type="protein sequence ID" value="AOM75743.1"/>
    <property type="molecule type" value="Genomic_DNA"/>
</dbReference>
<dbReference type="RefSeq" id="WP_069377441.1">
    <property type="nucleotide sequence ID" value="NZ_CP017141.1"/>
</dbReference>
<gene>
    <name evidence="2" type="ORF">BFS30_00285</name>
</gene>
<dbReference type="Pfam" id="PF00403">
    <property type="entry name" value="HMA"/>
    <property type="match status" value="1"/>
</dbReference>
<dbReference type="KEGG" id="psty:BFS30_00285"/>
<dbReference type="AlphaFoldDB" id="A0A1D7QAP5"/>
<dbReference type="InterPro" id="IPR006121">
    <property type="entry name" value="HMA_dom"/>
</dbReference>
<dbReference type="GO" id="GO:0046872">
    <property type="term" value="F:metal ion binding"/>
    <property type="evidence" value="ECO:0007669"/>
    <property type="project" value="InterPro"/>
</dbReference>
<dbReference type="PROSITE" id="PS50846">
    <property type="entry name" value="HMA_2"/>
    <property type="match status" value="1"/>
</dbReference>